<comment type="similarity">
    <text evidence="7">Belongs to the GntP permease family.</text>
</comment>
<dbReference type="RefSeq" id="WP_111409596.1">
    <property type="nucleotide sequence ID" value="NZ_QKXH01000004.1"/>
</dbReference>
<comment type="caution">
    <text evidence="9">The sequence shown here is derived from an EMBL/GenBank/DDBJ whole genome shotgun (WGS) entry which is preliminary data.</text>
</comment>
<evidence type="ECO:0000256" key="5">
    <source>
        <dbReference type="ARBA" id="ARBA00022989"/>
    </source>
</evidence>
<feature type="transmembrane region" description="Helical" evidence="8">
    <location>
        <begin position="337"/>
        <end position="366"/>
    </location>
</feature>
<feature type="transmembrane region" description="Helical" evidence="8">
    <location>
        <begin position="96"/>
        <end position="129"/>
    </location>
</feature>
<dbReference type="GO" id="GO:0005886">
    <property type="term" value="C:plasma membrane"/>
    <property type="evidence" value="ECO:0007669"/>
    <property type="project" value="UniProtKB-SubCell"/>
</dbReference>
<evidence type="ECO:0000256" key="1">
    <source>
        <dbReference type="ARBA" id="ARBA00004651"/>
    </source>
</evidence>
<comment type="subcellular location">
    <subcellularLocation>
        <location evidence="1">Cell membrane</location>
        <topology evidence="1">Multi-pass membrane protein</topology>
    </subcellularLocation>
</comment>
<evidence type="ECO:0000256" key="7">
    <source>
        <dbReference type="ARBA" id="ARBA00049663"/>
    </source>
</evidence>
<keyword evidence="4 8" id="KW-0812">Transmembrane</keyword>
<keyword evidence="2" id="KW-0813">Transport</keyword>
<keyword evidence="6 8" id="KW-0472">Membrane</keyword>
<feature type="transmembrane region" description="Helical" evidence="8">
    <location>
        <begin position="218"/>
        <end position="242"/>
    </location>
</feature>
<evidence type="ECO:0000256" key="2">
    <source>
        <dbReference type="ARBA" id="ARBA00022448"/>
    </source>
</evidence>
<feature type="transmembrane region" description="Helical" evidence="8">
    <location>
        <begin position="254"/>
        <end position="279"/>
    </location>
</feature>
<dbReference type="PANTHER" id="PTHR30354:SF22">
    <property type="entry name" value="HIGH-AFFINITY GLUCONATE TRANSPORTER"/>
    <property type="match status" value="1"/>
</dbReference>
<proteinExistence type="inferred from homology"/>
<evidence type="ECO:0000256" key="4">
    <source>
        <dbReference type="ARBA" id="ARBA00022692"/>
    </source>
</evidence>
<feature type="transmembrane region" description="Helical" evidence="8">
    <location>
        <begin position="58"/>
        <end position="76"/>
    </location>
</feature>
<dbReference type="GO" id="GO:0015128">
    <property type="term" value="F:gluconate transmembrane transporter activity"/>
    <property type="evidence" value="ECO:0007669"/>
    <property type="project" value="InterPro"/>
</dbReference>
<name>A0A2W7U973_9FLAO</name>
<dbReference type="Proteomes" id="UP000249177">
    <property type="component" value="Unassembled WGS sequence"/>
</dbReference>
<feature type="transmembrane region" description="Helical" evidence="8">
    <location>
        <begin position="295"/>
        <end position="317"/>
    </location>
</feature>
<protein>
    <submittedName>
        <fullName evidence="9">Gluconate permease</fullName>
    </submittedName>
</protein>
<gene>
    <name evidence="9" type="ORF">DOS84_07985</name>
</gene>
<organism evidence="9 10">
    <name type="scientific">Flavobacterium aquariorum</name>
    <dbReference type="NCBI Taxonomy" id="2217670"/>
    <lineage>
        <taxon>Bacteria</taxon>
        <taxon>Pseudomonadati</taxon>
        <taxon>Bacteroidota</taxon>
        <taxon>Flavobacteriia</taxon>
        <taxon>Flavobacteriales</taxon>
        <taxon>Flavobacteriaceae</taxon>
        <taxon>Flavobacterium</taxon>
    </lineage>
</organism>
<dbReference type="InterPro" id="IPR003474">
    <property type="entry name" value="Glcn_transporter"/>
</dbReference>
<dbReference type="PANTHER" id="PTHR30354">
    <property type="entry name" value="GNT FAMILY GLUCONATE TRANSPORTER"/>
    <property type="match status" value="1"/>
</dbReference>
<feature type="transmembrane region" description="Helical" evidence="8">
    <location>
        <begin position="421"/>
        <end position="438"/>
    </location>
</feature>
<evidence type="ECO:0000256" key="3">
    <source>
        <dbReference type="ARBA" id="ARBA00022475"/>
    </source>
</evidence>
<dbReference type="OrthoDB" id="9787129at2"/>
<evidence type="ECO:0000313" key="9">
    <source>
        <dbReference type="EMBL" id="PZX93879.1"/>
    </source>
</evidence>
<evidence type="ECO:0000256" key="6">
    <source>
        <dbReference type="ARBA" id="ARBA00023136"/>
    </source>
</evidence>
<keyword evidence="3" id="KW-1003">Cell membrane</keyword>
<reference evidence="9 10" key="1">
    <citation type="submission" date="2018-06" db="EMBL/GenBank/DDBJ databases">
        <title>Flavobacterium sp IMCC34762, genome.</title>
        <authorList>
            <person name="Joung Y."/>
            <person name="Cho J."/>
            <person name="Song J."/>
        </authorList>
    </citation>
    <scope>NUCLEOTIDE SEQUENCE [LARGE SCALE GENOMIC DNA]</scope>
    <source>
        <strain evidence="9 10">IMCC34762</strain>
    </source>
</reference>
<feature type="transmembrane region" description="Helical" evidence="8">
    <location>
        <begin position="136"/>
        <end position="154"/>
    </location>
</feature>
<keyword evidence="10" id="KW-1185">Reference proteome</keyword>
<evidence type="ECO:0000256" key="8">
    <source>
        <dbReference type="SAM" id="Phobius"/>
    </source>
</evidence>
<evidence type="ECO:0000313" key="10">
    <source>
        <dbReference type="Proteomes" id="UP000249177"/>
    </source>
</evidence>
<dbReference type="AlphaFoldDB" id="A0A2W7U973"/>
<keyword evidence="5 8" id="KW-1133">Transmembrane helix</keyword>
<accession>A0A2W7U973</accession>
<dbReference type="NCBIfam" id="TIGR00791">
    <property type="entry name" value="gntP"/>
    <property type="match status" value="1"/>
</dbReference>
<sequence>MSILILIISIVLLLVLISVIKLNAFIALIISALFVGITKGMPFPEIINSLQQGIGSTLGSLILILAFGVILGNLLSNSGAAQQISSVMTKLFGAKHIKWAMVLTGFAVGISMFYNAGFIILIPMVFAVSTNAKQPLIYLGIAMASALSITHGFLPPHPGPTAIAVIFKANIGKTLLYGLIVALPALLIAGIIFPEFIKKINANPPKGLFESKTFQESELPSFTISIISALIPVLLMAMATISELTLAETNSIRIILGYIGNPTIALLITVLFVFVFLGINRGQKMNAIMDKSSTALASATMIILIIASGGAFKQVLIDSGIGTDLAVFFEKSTLSPLVLGWLIATIIRVAIGSATVAGLTAAGIVQPLVASSGISPELMVLSIGAGSLMCSHVNDTGFWMFKEYFGISLKDTFKTWTVMETIIGIMGLIGVLILNQFVTT</sequence>
<feature type="transmembrane region" description="Helical" evidence="8">
    <location>
        <begin position="174"/>
        <end position="197"/>
    </location>
</feature>
<dbReference type="EMBL" id="QKXH01000004">
    <property type="protein sequence ID" value="PZX93879.1"/>
    <property type="molecule type" value="Genomic_DNA"/>
</dbReference>
<dbReference type="Pfam" id="PF02447">
    <property type="entry name" value="GntP_permease"/>
    <property type="match status" value="1"/>
</dbReference>
<dbReference type="PIRSF" id="PIRSF002746">
    <property type="entry name" value="Gluconate_transporter"/>
    <property type="match status" value="1"/>
</dbReference>
<feature type="transmembrane region" description="Helical" evidence="8">
    <location>
        <begin position="6"/>
        <end position="37"/>
    </location>
</feature>